<dbReference type="SUPFAM" id="SSF51445">
    <property type="entry name" value="(Trans)glycosidases"/>
    <property type="match status" value="1"/>
</dbReference>
<dbReference type="Gene3D" id="3.40.50.1700">
    <property type="entry name" value="Glycoside hydrolase family 3 C-terminal domain"/>
    <property type="match status" value="1"/>
</dbReference>
<dbReference type="SUPFAM" id="SSF52279">
    <property type="entry name" value="Beta-D-glucan exohydrolase, C-terminal domain"/>
    <property type="match status" value="1"/>
</dbReference>
<dbReference type="GO" id="GO:0016787">
    <property type="term" value="F:hydrolase activity"/>
    <property type="evidence" value="ECO:0007669"/>
    <property type="project" value="UniProtKB-KW"/>
</dbReference>
<dbReference type="PANTHER" id="PTHR42715">
    <property type="entry name" value="BETA-GLUCOSIDASE"/>
    <property type="match status" value="1"/>
</dbReference>
<dbReference type="InterPro" id="IPR036881">
    <property type="entry name" value="Glyco_hydro_3_C_sf"/>
</dbReference>
<organism evidence="4 5">
    <name type="scientific">Blautia parvula</name>
    <dbReference type="NCBI Taxonomy" id="2877527"/>
    <lineage>
        <taxon>Bacteria</taxon>
        <taxon>Bacillati</taxon>
        <taxon>Bacillota</taxon>
        <taxon>Clostridia</taxon>
        <taxon>Lachnospirales</taxon>
        <taxon>Lachnospiraceae</taxon>
        <taxon>Blautia</taxon>
    </lineage>
</organism>
<dbReference type="PANTHER" id="PTHR42715:SF10">
    <property type="entry name" value="BETA-GLUCOSIDASE"/>
    <property type="match status" value="1"/>
</dbReference>
<dbReference type="SMART" id="SM01217">
    <property type="entry name" value="Fn3_like"/>
    <property type="match status" value="1"/>
</dbReference>
<protein>
    <submittedName>
        <fullName evidence="4">Glycoside hydrolase family 3 C-terminal domain-containing protein</fullName>
    </submittedName>
</protein>
<sequence length="794" mass="88709">MKTRTKLIDKASVKKVLGELTIDEKLNLVGEYSACHTLAIPDMDIPSLYLLDGATGVNGNQILLDYLSAPERADAVEETKKLFTRFTELAVLNEIDLDEAEKQYKEEPMMLNVIQHMKHFRPRGKEFLCFPSGINIGAAFDKTVARDIGEAIGQEMRASGVDICMGPNVDIIRDPLGGRGYEMYGEDPRLVADTAVEVIKGIQSAGTAACAKHFLANNQETNRNTADTHVSERVLREIYGRGFQDSVQRANVLTIMSAYNSINGKFSSYNGEILNDWLRKEWGFDGTVVCDWGAVKERKAEAIMAGMDMILCGPTDMTEVKKQLENGTFSIKDLDRSVERILNLILRIRDSRAGKEFIYKREEICEKMRRCIAAGSILLKNEGGGLPLKQSGRVTFYGKRSKKFMECGTGSTAVITGIHSNVFEACEKYRDVVISYEDMDNADVLVYTVTAPAGENADRADMDIEKEDRQRLPRVLKLAKEKGLKTVVLLNVAGPVDMRTWEKYADSILCIFIPGCMGGVAAADMLFGEAYPGGKLPVTFPKRLEDTPCYPNFPGEGNHVYYGEGIFVGYRSYEKRKVEVQYPFGYGLSYTKFEISCREKERIFRVLEEDTLDISVIVKNTGHCKGSEVVQIYASEENPHVLRPVKELVGFAKAELEPQEEQEISVQITKDAFRYFDADKKSWILPVGKFKLYVATSSAKEDIIAEIPLRIIGESAYKLNGNSRVSEVIKNKDAVQIVNKYTDGLLEKMEEGDLAMMLNDKLADFLGMVMISMVPDAVELNEILTSLSDELEAL</sequence>
<dbReference type="InterPro" id="IPR013783">
    <property type="entry name" value="Ig-like_fold"/>
</dbReference>
<dbReference type="InterPro" id="IPR036962">
    <property type="entry name" value="Glyco_hydro_3_N_sf"/>
</dbReference>
<evidence type="ECO:0000313" key="5">
    <source>
        <dbReference type="Proteomes" id="UP001600941"/>
    </source>
</evidence>
<evidence type="ECO:0000256" key="2">
    <source>
        <dbReference type="ARBA" id="ARBA00022801"/>
    </source>
</evidence>
<comment type="similarity">
    <text evidence="1">Belongs to the glycosyl hydrolase 3 family.</text>
</comment>
<evidence type="ECO:0000256" key="1">
    <source>
        <dbReference type="ARBA" id="ARBA00005336"/>
    </source>
</evidence>
<dbReference type="Proteomes" id="UP001600941">
    <property type="component" value="Unassembled WGS sequence"/>
</dbReference>
<evidence type="ECO:0000259" key="3">
    <source>
        <dbReference type="SMART" id="SM01217"/>
    </source>
</evidence>
<dbReference type="Pfam" id="PF01915">
    <property type="entry name" value="Glyco_hydro_3_C"/>
    <property type="match status" value="1"/>
</dbReference>
<dbReference type="InterPro" id="IPR017853">
    <property type="entry name" value="GH"/>
</dbReference>
<comment type="caution">
    <text evidence="4">The sequence shown here is derived from an EMBL/GenBank/DDBJ whole genome shotgun (WGS) entry which is preliminary data.</text>
</comment>
<dbReference type="Pfam" id="PF14310">
    <property type="entry name" value="Fn3-like"/>
    <property type="match status" value="1"/>
</dbReference>
<accession>A0ABQ0BQ84</accession>
<dbReference type="InterPro" id="IPR002772">
    <property type="entry name" value="Glyco_hydro_3_C"/>
</dbReference>
<keyword evidence="5" id="KW-1185">Reference proteome</keyword>
<dbReference type="InterPro" id="IPR001764">
    <property type="entry name" value="Glyco_hydro_3_N"/>
</dbReference>
<feature type="domain" description="Fibronectin type III-like" evidence="3">
    <location>
        <begin position="628"/>
        <end position="698"/>
    </location>
</feature>
<name>A0ABQ0BQ84_9FIRM</name>
<dbReference type="InterPro" id="IPR026891">
    <property type="entry name" value="Fn3-like"/>
</dbReference>
<evidence type="ECO:0000313" key="4">
    <source>
        <dbReference type="EMBL" id="GAA6498696.1"/>
    </source>
</evidence>
<dbReference type="Pfam" id="PF00933">
    <property type="entry name" value="Glyco_hydro_3"/>
    <property type="match status" value="1"/>
</dbReference>
<reference evidence="4 5" key="1">
    <citation type="submission" date="2024-04" db="EMBL/GenBank/DDBJ databases">
        <title>Defined microbial consortia suppress multidrug-resistant proinflammatory Enterobacteriaceae via ecological control.</title>
        <authorList>
            <person name="Furuichi M."/>
            <person name="Kawaguchi T."/>
            <person name="Pust M."/>
            <person name="Yasuma K."/>
            <person name="Plichta D."/>
            <person name="Hasegawa N."/>
            <person name="Ohya T."/>
            <person name="Bhattarai S."/>
            <person name="Sasajima S."/>
            <person name="Aoto Y."/>
            <person name="Tuganbaev T."/>
            <person name="Yaginuma M."/>
            <person name="Ueda M."/>
            <person name="Okahashi N."/>
            <person name="Amafuji K."/>
            <person name="Kiridooshi Y."/>
            <person name="Sugita K."/>
            <person name="Strazar M."/>
            <person name="Skelly A."/>
            <person name="Suda W."/>
            <person name="Hattori M."/>
            <person name="Nakamoto N."/>
            <person name="Caballero S."/>
            <person name="Norman J."/>
            <person name="Olle B."/>
            <person name="Tanoue T."/>
            <person name="Arita M."/>
            <person name="Bucci V."/>
            <person name="Atarashi K."/>
            <person name="Xavier R."/>
            <person name="Honda K."/>
        </authorList>
    </citation>
    <scope>NUCLEOTIDE SEQUENCE [LARGE SCALE GENOMIC DNA]</scope>
    <source>
        <strain evidence="5">k34-0107-D12</strain>
    </source>
</reference>
<keyword evidence="2 4" id="KW-0378">Hydrolase</keyword>
<proteinExistence type="inferred from homology"/>
<dbReference type="InterPro" id="IPR050288">
    <property type="entry name" value="Cellulose_deg_GH3"/>
</dbReference>
<dbReference type="RefSeq" id="WP_227210372.1">
    <property type="nucleotide sequence ID" value="NZ_BAABZQ010000001.1"/>
</dbReference>
<gene>
    <name evidence="4" type="ORF">K340107D12_15120</name>
</gene>
<dbReference type="Gene3D" id="3.20.20.300">
    <property type="entry name" value="Glycoside hydrolase, family 3, N-terminal domain"/>
    <property type="match status" value="1"/>
</dbReference>
<dbReference type="Gene3D" id="2.60.40.10">
    <property type="entry name" value="Immunoglobulins"/>
    <property type="match status" value="1"/>
</dbReference>
<dbReference type="EMBL" id="BAABZQ010000001">
    <property type="protein sequence ID" value="GAA6498696.1"/>
    <property type="molecule type" value="Genomic_DNA"/>
</dbReference>